<dbReference type="GeneID" id="69850372"/>
<dbReference type="PANTHER" id="PTHR30511:SF0">
    <property type="entry name" value="ALANINE RACEMASE, CATABOLIC-RELATED"/>
    <property type="match status" value="1"/>
</dbReference>
<name>D1PFE2_9BACT</name>
<dbReference type="InterPro" id="IPR000821">
    <property type="entry name" value="Ala_racemase"/>
</dbReference>
<keyword evidence="3 5" id="KW-0663">Pyridoxal phosphate</keyword>
<comment type="pathway">
    <text evidence="5">Amino-acid biosynthesis; D-alanine biosynthesis; D-alanine from L-alanine: step 1/1.</text>
</comment>
<dbReference type="SUPFAM" id="SSF51419">
    <property type="entry name" value="PLP-binding barrel"/>
    <property type="match status" value="1"/>
</dbReference>
<feature type="binding site" evidence="5 7">
    <location>
        <position position="322"/>
    </location>
    <ligand>
        <name>substrate</name>
    </ligand>
</feature>
<dbReference type="GO" id="GO:0008784">
    <property type="term" value="F:alanine racemase activity"/>
    <property type="evidence" value="ECO:0007669"/>
    <property type="project" value="UniProtKB-UniRule"/>
</dbReference>
<comment type="caution">
    <text evidence="8">The sequence shown here is derived from an EMBL/GenBank/DDBJ whole genome shotgun (WGS) entry which is preliminary data.</text>
</comment>
<comment type="function">
    <text evidence="5">Catalyzes the interconversion of L-alanine and D-alanine. May also act on other amino acids.</text>
</comment>
<evidence type="ECO:0000256" key="2">
    <source>
        <dbReference type="ARBA" id="ARBA00001933"/>
    </source>
</evidence>
<feature type="active site" description="Proton acceptor; specific for L-alanine" evidence="5">
    <location>
        <position position="274"/>
    </location>
</feature>
<keyword evidence="9" id="KW-1185">Reference proteome</keyword>
<dbReference type="RefSeq" id="WP_006848631.1">
    <property type="nucleotide sequence ID" value="NZ_CP085933.1"/>
</dbReference>
<evidence type="ECO:0000256" key="5">
    <source>
        <dbReference type="HAMAP-Rule" id="MF_01201"/>
    </source>
</evidence>
<evidence type="ECO:0000256" key="3">
    <source>
        <dbReference type="ARBA" id="ARBA00022898"/>
    </source>
</evidence>
<evidence type="ECO:0000313" key="8">
    <source>
        <dbReference type="EMBL" id="EFB34515.1"/>
    </source>
</evidence>
<dbReference type="GO" id="GO:0030632">
    <property type="term" value="P:D-alanine biosynthetic process"/>
    <property type="evidence" value="ECO:0007669"/>
    <property type="project" value="UniProtKB-UniRule"/>
</dbReference>
<accession>D1PFE2</accession>
<dbReference type="Pfam" id="PF01168">
    <property type="entry name" value="Ala_racemase_N"/>
    <property type="match status" value="1"/>
</dbReference>
<comment type="catalytic activity">
    <reaction evidence="1 5">
        <text>L-alanine = D-alanine</text>
        <dbReference type="Rhea" id="RHEA:20249"/>
        <dbReference type="ChEBI" id="CHEBI:57416"/>
        <dbReference type="ChEBI" id="CHEBI:57972"/>
        <dbReference type="EC" id="5.1.1.1"/>
    </reaction>
</comment>
<sequence length="389" mass="43078">MEIIVNQMERRSWIEIDLDQIKQNYFIYKNSLQSDVEIMAVIKADAYGHGDAHIARWLSEQGCRLFAVSNIDEAVGLRNAGIKGEILILGYTSPKYAKTLSYLDLSQAIVSEEYAEALSQAGQRVKCQFAIDTGMNRIGLDGDNTSSCEEIIRKYSDSLIVEGLFTHLCVADTDTEEAKKFTYGQIRKFKAVADAVSDLKLPFVHCCNSAGGLYYLNNNSEFEGVGKIVRLGIVLYGLKPDVENQLPDGVKPAMTWKSVVSMVKNVHPGETIGYGRTFTVEKEMKVATVTTGYADGLNRLLSNKGFVMINGYKAPIVGRICMDQTLVDVTEIPDVKMGTEVVIIGKSGDLIYTSDDMAQDLGTIGYEVICNITKRVQRFYCTHGLLYAL</sequence>
<dbReference type="AlphaFoldDB" id="D1PFE2"/>
<dbReference type="GO" id="GO:0030170">
    <property type="term" value="F:pyridoxal phosphate binding"/>
    <property type="evidence" value="ECO:0007669"/>
    <property type="project" value="UniProtKB-UniRule"/>
</dbReference>
<dbReference type="SMART" id="SM01005">
    <property type="entry name" value="Ala_racemase_C"/>
    <property type="match status" value="1"/>
</dbReference>
<dbReference type="GO" id="GO:0005829">
    <property type="term" value="C:cytosol"/>
    <property type="evidence" value="ECO:0007669"/>
    <property type="project" value="TreeGrafter"/>
</dbReference>
<feature type="active site" description="Proton acceptor; specific for D-alanine" evidence="5">
    <location>
        <position position="43"/>
    </location>
</feature>
<dbReference type="HAMAP" id="MF_01201">
    <property type="entry name" value="Ala_racemase"/>
    <property type="match status" value="1"/>
</dbReference>
<evidence type="ECO:0000313" key="9">
    <source>
        <dbReference type="Proteomes" id="UP000004477"/>
    </source>
</evidence>
<dbReference type="PRINTS" id="PR00992">
    <property type="entry name" value="ALARACEMASE"/>
</dbReference>
<comment type="similarity">
    <text evidence="5">Belongs to the alanine racemase family.</text>
</comment>
<dbReference type="HOGENOM" id="CLU_028393_2_2_10"/>
<feature type="binding site" evidence="5 7">
    <location>
        <position position="137"/>
    </location>
    <ligand>
        <name>substrate</name>
    </ligand>
</feature>
<dbReference type="PaxDb" id="537011-PREVCOP_05949"/>
<organism evidence="8 9">
    <name type="scientific">Segatella copri DSM 18205</name>
    <dbReference type="NCBI Taxonomy" id="537011"/>
    <lineage>
        <taxon>Bacteria</taxon>
        <taxon>Pseudomonadati</taxon>
        <taxon>Bacteroidota</taxon>
        <taxon>Bacteroidia</taxon>
        <taxon>Bacteroidales</taxon>
        <taxon>Prevotellaceae</taxon>
        <taxon>Segatella</taxon>
    </lineage>
</organism>
<dbReference type="PROSITE" id="PS00395">
    <property type="entry name" value="ALANINE_RACEMASE"/>
    <property type="match status" value="1"/>
</dbReference>
<gene>
    <name evidence="8" type="primary">alr</name>
    <name evidence="8" type="ORF">PREVCOP_05949</name>
</gene>
<reference evidence="8" key="1">
    <citation type="submission" date="2009-11" db="EMBL/GenBank/DDBJ databases">
        <authorList>
            <person name="Weinstock G."/>
            <person name="Sodergren E."/>
            <person name="Clifton S."/>
            <person name="Fulton L."/>
            <person name="Fulton B."/>
            <person name="Courtney L."/>
            <person name="Fronick C."/>
            <person name="Harrison M."/>
            <person name="Strong C."/>
            <person name="Farmer C."/>
            <person name="Delahaunty K."/>
            <person name="Markovic C."/>
            <person name="Hall O."/>
            <person name="Minx P."/>
            <person name="Tomlinson C."/>
            <person name="Mitreva M."/>
            <person name="Nelson J."/>
            <person name="Hou S."/>
            <person name="Wollam A."/>
            <person name="Pepin K.H."/>
            <person name="Johnson M."/>
            <person name="Bhonagiri V."/>
            <person name="Nash W.E."/>
            <person name="Warren W."/>
            <person name="Chinwalla A."/>
            <person name="Mardis E.R."/>
            <person name="Wilson R.K."/>
        </authorList>
    </citation>
    <scope>NUCLEOTIDE SEQUENCE [LARGE SCALE GENOMIC DNA]</scope>
    <source>
        <strain evidence="8">DSM 18205</strain>
    </source>
</reference>
<evidence type="ECO:0000256" key="7">
    <source>
        <dbReference type="PIRSR" id="PIRSR600821-52"/>
    </source>
</evidence>
<comment type="cofactor">
    <cofactor evidence="2 5 6">
        <name>pyridoxal 5'-phosphate</name>
        <dbReference type="ChEBI" id="CHEBI:597326"/>
    </cofactor>
</comment>
<dbReference type="InterPro" id="IPR020622">
    <property type="entry name" value="Ala_racemase_pyridoxalP-BS"/>
</dbReference>
<dbReference type="NCBIfam" id="TIGR00492">
    <property type="entry name" value="alr"/>
    <property type="match status" value="1"/>
</dbReference>
<dbReference type="EMBL" id="ACBX02000035">
    <property type="protein sequence ID" value="EFB34515.1"/>
    <property type="molecule type" value="Genomic_DNA"/>
</dbReference>
<dbReference type="EC" id="5.1.1.1" evidence="5"/>
<dbReference type="PANTHER" id="PTHR30511">
    <property type="entry name" value="ALANINE RACEMASE"/>
    <property type="match status" value="1"/>
</dbReference>
<dbReference type="SUPFAM" id="SSF50621">
    <property type="entry name" value="Alanine racemase C-terminal domain-like"/>
    <property type="match status" value="1"/>
</dbReference>
<dbReference type="Gene3D" id="2.40.37.10">
    <property type="entry name" value="Lyase, Ornithine Decarboxylase, Chain A, domain 1"/>
    <property type="match status" value="1"/>
</dbReference>
<dbReference type="OrthoDB" id="9801978at2"/>
<keyword evidence="4 5" id="KW-0413">Isomerase</keyword>
<dbReference type="FunFam" id="3.20.20.10:FF:000002">
    <property type="entry name" value="Alanine racemase"/>
    <property type="match status" value="1"/>
</dbReference>
<dbReference type="STRING" id="537011.PREVCOP_05949"/>
<feature type="modified residue" description="N6-(pyridoxal phosphate)lysine" evidence="5 6">
    <location>
        <position position="43"/>
    </location>
</feature>
<dbReference type="Gene3D" id="3.20.20.10">
    <property type="entry name" value="Alanine racemase"/>
    <property type="match status" value="1"/>
</dbReference>
<evidence type="ECO:0000256" key="1">
    <source>
        <dbReference type="ARBA" id="ARBA00000316"/>
    </source>
</evidence>
<dbReference type="InterPro" id="IPR001608">
    <property type="entry name" value="Ala_racemase_N"/>
</dbReference>
<protein>
    <recommendedName>
        <fullName evidence="5">Alanine racemase</fullName>
        <ecNumber evidence="5">5.1.1.1</ecNumber>
    </recommendedName>
</protein>
<dbReference type="Proteomes" id="UP000004477">
    <property type="component" value="Unassembled WGS sequence"/>
</dbReference>
<evidence type="ECO:0000256" key="6">
    <source>
        <dbReference type="PIRSR" id="PIRSR600821-50"/>
    </source>
</evidence>
<proteinExistence type="inferred from homology"/>
<dbReference type="CDD" id="cd00430">
    <property type="entry name" value="PLPDE_III_AR"/>
    <property type="match status" value="1"/>
</dbReference>
<dbReference type="InterPro" id="IPR009006">
    <property type="entry name" value="Ala_racemase/Decarboxylase_C"/>
</dbReference>
<evidence type="ECO:0000256" key="4">
    <source>
        <dbReference type="ARBA" id="ARBA00023235"/>
    </source>
</evidence>
<dbReference type="Pfam" id="PF00842">
    <property type="entry name" value="Ala_racemase_C"/>
    <property type="match status" value="1"/>
</dbReference>
<dbReference type="InterPro" id="IPR029066">
    <property type="entry name" value="PLP-binding_barrel"/>
</dbReference>
<dbReference type="UniPathway" id="UPA00042">
    <property type="reaction ID" value="UER00497"/>
</dbReference>
<dbReference type="InterPro" id="IPR011079">
    <property type="entry name" value="Ala_racemase_C"/>
</dbReference>